<feature type="compositionally biased region" description="Basic and acidic residues" evidence="1">
    <location>
        <begin position="338"/>
        <end position="347"/>
    </location>
</feature>
<feature type="region of interest" description="Disordered" evidence="1">
    <location>
        <begin position="116"/>
        <end position="244"/>
    </location>
</feature>
<dbReference type="Pfam" id="PF02179">
    <property type="entry name" value="BAG"/>
    <property type="match status" value="1"/>
</dbReference>
<dbReference type="Proteomes" id="UP000243686">
    <property type="component" value="Unassembled WGS sequence"/>
</dbReference>
<evidence type="ECO:0000256" key="1">
    <source>
        <dbReference type="SAM" id="MobiDB-lite"/>
    </source>
</evidence>
<evidence type="ECO:0000313" key="4">
    <source>
        <dbReference type="Proteomes" id="UP000243686"/>
    </source>
</evidence>
<reference evidence="3 4" key="1">
    <citation type="submission" date="2015-03" db="EMBL/GenBank/DDBJ databases">
        <title>Draft genome of the nematode, Opisthorchis viverrini.</title>
        <authorList>
            <person name="Mitreva M."/>
        </authorList>
    </citation>
    <scope>NUCLEOTIDE SEQUENCE [LARGE SCALE GENOMIC DNA]</scope>
    <source>
        <strain evidence="3">Khon Kaen</strain>
    </source>
</reference>
<keyword evidence="4" id="KW-1185">Reference proteome</keyword>
<dbReference type="GO" id="GO:0051087">
    <property type="term" value="F:protein-folding chaperone binding"/>
    <property type="evidence" value="ECO:0007669"/>
    <property type="project" value="InterPro"/>
</dbReference>
<dbReference type="EMBL" id="KV896792">
    <property type="protein sequence ID" value="OON16681.1"/>
    <property type="molecule type" value="Genomic_DNA"/>
</dbReference>
<feature type="compositionally biased region" description="Basic and acidic residues" evidence="1">
    <location>
        <begin position="268"/>
        <end position="277"/>
    </location>
</feature>
<dbReference type="InterPro" id="IPR003103">
    <property type="entry name" value="BAG_domain"/>
</dbReference>
<feature type="region of interest" description="Disordered" evidence="1">
    <location>
        <begin position="444"/>
        <end position="481"/>
    </location>
</feature>
<feature type="region of interest" description="Disordered" evidence="1">
    <location>
        <begin position="338"/>
        <end position="365"/>
    </location>
</feature>
<accession>A0A1S8WQJ8</accession>
<dbReference type="SMART" id="SM00264">
    <property type="entry name" value="BAG"/>
    <property type="match status" value="1"/>
</dbReference>
<feature type="region of interest" description="Disordered" evidence="1">
    <location>
        <begin position="268"/>
        <end position="295"/>
    </location>
</feature>
<feature type="domain" description="BAG" evidence="2">
    <location>
        <begin position="365"/>
        <end position="442"/>
    </location>
</feature>
<evidence type="ECO:0000259" key="2">
    <source>
        <dbReference type="PROSITE" id="PS51035"/>
    </source>
</evidence>
<dbReference type="AlphaFoldDB" id="A0A1S8WQJ8"/>
<feature type="compositionally biased region" description="Basic and acidic residues" evidence="1">
    <location>
        <begin position="177"/>
        <end position="194"/>
    </location>
</feature>
<sequence>MEVVPFSAAWLPCGQETLWKLHSHQVAQASTGLSGPEKVLSATRAVHLPVQTVQFLGLLTRESLYFFSHAPIQPTYRPHAPMPGFGFETGMYQPTPRPPSFGTGSLPRNIPIQVVKHEVTRSPTPRRAAQSPEADGSSCRTPPSEAALVGHSKQSGSMSGDVIRNRHTLNVAGRRQQPSDKEATQYLHHSEEPQTIKVFHGSDVSEQVGSDAATGGDAERERDNNSIKPSQEDDNERCSSLKTVPSFEPIPLPYYSLPTQLPTVSVDKLKQSTKDPTEAPTSSAADKPQPPPVTSYDLISKALDELELLKPETVPSFEPIPLPYYSLPTQLPTVSVDKLKQSTKDPTEAPTSSAADKPQPPPVTSYDLISKALDELELLKPEVDAFASPEKDKQYIYLEDRLDKLVSKIDQIEADGDEDVRNKRREAIKQVLGTITLLEQKLATAKSSSNSCKSDTQAEPDSTTLSDPETSIVPTTTEPSV</sequence>
<organism evidence="3 4">
    <name type="scientific">Opisthorchis viverrini</name>
    <name type="common">Southeast Asian liver fluke</name>
    <dbReference type="NCBI Taxonomy" id="6198"/>
    <lineage>
        <taxon>Eukaryota</taxon>
        <taxon>Metazoa</taxon>
        <taxon>Spiralia</taxon>
        <taxon>Lophotrochozoa</taxon>
        <taxon>Platyhelminthes</taxon>
        <taxon>Trematoda</taxon>
        <taxon>Digenea</taxon>
        <taxon>Opisthorchiida</taxon>
        <taxon>Opisthorchiata</taxon>
        <taxon>Opisthorchiidae</taxon>
        <taxon>Opisthorchis</taxon>
    </lineage>
</organism>
<dbReference type="SUPFAM" id="SSF63491">
    <property type="entry name" value="BAG domain"/>
    <property type="match status" value="1"/>
</dbReference>
<name>A0A1S8WQJ8_OPIVI</name>
<feature type="compositionally biased region" description="Polar residues" evidence="1">
    <location>
        <begin position="445"/>
        <end position="481"/>
    </location>
</feature>
<dbReference type="Gene3D" id="1.20.58.120">
    <property type="entry name" value="BAG domain"/>
    <property type="match status" value="1"/>
</dbReference>
<protein>
    <submittedName>
        <fullName evidence="3">BAG domain protein</fullName>
    </submittedName>
</protein>
<gene>
    <name evidence="3" type="ORF">X801_07503</name>
</gene>
<proteinExistence type="predicted"/>
<evidence type="ECO:0000313" key="3">
    <source>
        <dbReference type="EMBL" id="OON16681.1"/>
    </source>
</evidence>
<dbReference type="PROSITE" id="PS51035">
    <property type="entry name" value="BAG"/>
    <property type="match status" value="1"/>
</dbReference>
<dbReference type="InterPro" id="IPR036533">
    <property type="entry name" value="BAG_dom_sf"/>
</dbReference>